<dbReference type="Pfam" id="PF08281">
    <property type="entry name" value="Sigma70_r4_2"/>
    <property type="match status" value="1"/>
</dbReference>
<dbReference type="Gene3D" id="1.10.1740.10">
    <property type="match status" value="1"/>
</dbReference>
<protein>
    <submittedName>
        <fullName evidence="8">Sigma-70 family RNA polymerase sigma factor</fullName>
    </submittedName>
</protein>
<accession>A0ABX7BG44</accession>
<evidence type="ECO:0000256" key="1">
    <source>
        <dbReference type="ARBA" id="ARBA00010641"/>
    </source>
</evidence>
<reference evidence="8" key="1">
    <citation type="submission" date="2021-02" db="EMBL/GenBank/DDBJ databases">
        <title>Skermanella TT6 skin isolate.</title>
        <authorList>
            <person name="Lee K."/>
            <person name="Ganzorig M."/>
        </authorList>
    </citation>
    <scope>NUCLEOTIDE SEQUENCE</scope>
    <source>
        <strain evidence="8">TT6</strain>
    </source>
</reference>
<dbReference type="SUPFAM" id="SSF88659">
    <property type="entry name" value="Sigma3 and sigma4 domains of RNA polymerase sigma factors"/>
    <property type="match status" value="1"/>
</dbReference>
<dbReference type="SUPFAM" id="SSF88946">
    <property type="entry name" value="Sigma2 domain of RNA polymerase sigma factors"/>
    <property type="match status" value="1"/>
</dbReference>
<dbReference type="NCBIfam" id="TIGR02937">
    <property type="entry name" value="sigma70-ECF"/>
    <property type="match status" value="1"/>
</dbReference>
<keyword evidence="3" id="KW-0731">Sigma factor</keyword>
<dbReference type="InterPro" id="IPR013249">
    <property type="entry name" value="RNA_pol_sigma70_r4_t2"/>
</dbReference>
<name>A0ABX7BG44_9PROT</name>
<evidence type="ECO:0000313" key="9">
    <source>
        <dbReference type="Proteomes" id="UP000595197"/>
    </source>
</evidence>
<dbReference type="InterPro" id="IPR039425">
    <property type="entry name" value="RNA_pol_sigma-70-like"/>
</dbReference>
<dbReference type="Proteomes" id="UP000595197">
    <property type="component" value="Chromosome"/>
</dbReference>
<feature type="region of interest" description="Disordered" evidence="5">
    <location>
        <begin position="152"/>
        <end position="175"/>
    </location>
</feature>
<dbReference type="Pfam" id="PF22029">
    <property type="entry name" value="PhyR_sigma2"/>
    <property type="match status" value="1"/>
</dbReference>
<dbReference type="InterPro" id="IPR013324">
    <property type="entry name" value="RNA_pol_sigma_r3/r4-like"/>
</dbReference>
<dbReference type="CDD" id="cd06171">
    <property type="entry name" value="Sigma70_r4"/>
    <property type="match status" value="1"/>
</dbReference>
<dbReference type="RefSeq" id="WP_201080575.1">
    <property type="nucleotide sequence ID" value="NZ_CP067420.1"/>
</dbReference>
<feature type="domain" description="PhyR sigma2" evidence="7">
    <location>
        <begin position="8"/>
        <end position="61"/>
    </location>
</feature>
<evidence type="ECO:0000256" key="5">
    <source>
        <dbReference type="SAM" id="MobiDB-lite"/>
    </source>
</evidence>
<keyword evidence="9" id="KW-1185">Reference proteome</keyword>
<feature type="compositionally biased region" description="Low complexity" evidence="5">
    <location>
        <begin position="155"/>
        <end position="166"/>
    </location>
</feature>
<dbReference type="InterPro" id="IPR036388">
    <property type="entry name" value="WH-like_DNA-bd_sf"/>
</dbReference>
<feature type="domain" description="RNA polymerase sigma factor 70 region 4 type 2" evidence="6">
    <location>
        <begin position="106"/>
        <end position="152"/>
    </location>
</feature>
<proteinExistence type="inferred from homology"/>
<sequence>MAMHPLLKDHILPLRRYALALTGNSDQSDDLVQETLARAIEGAGSWDPRRDLRKWLFGIMHNTHASAVRRRMLEGEVAGQIASLASEAVPASQFTQVHFSETVASLMRLPDEQREVMVLIAVENFSYKDAAELLDIPVGTVMSRLARAREALRGSSATSPSDAPAANRPALRLVR</sequence>
<evidence type="ECO:0000256" key="2">
    <source>
        <dbReference type="ARBA" id="ARBA00023015"/>
    </source>
</evidence>
<evidence type="ECO:0000256" key="4">
    <source>
        <dbReference type="ARBA" id="ARBA00023163"/>
    </source>
</evidence>
<dbReference type="PANTHER" id="PTHR43133:SF25">
    <property type="entry name" value="RNA POLYMERASE SIGMA FACTOR RFAY-RELATED"/>
    <property type="match status" value="1"/>
</dbReference>
<comment type="similarity">
    <text evidence="1">Belongs to the sigma-70 factor family. ECF subfamily.</text>
</comment>
<evidence type="ECO:0000259" key="7">
    <source>
        <dbReference type="Pfam" id="PF22029"/>
    </source>
</evidence>
<dbReference type="InterPro" id="IPR014284">
    <property type="entry name" value="RNA_pol_sigma-70_dom"/>
</dbReference>
<dbReference type="InterPro" id="IPR013325">
    <property type="entry name" value="RNA_pol_sigma_r2"/>
</dbReference>
<dbReference type="PANTHER" id="PTHR43133">
    <property type="entry name" value="RNA POLYMERASE ECF-TYPE SIGMA FACTO"/>
    <property type="match status" value="1"/>
</dbReference>
<gene>
    <name evidence="8" type="ORF">IGS68_12910</name>
</gene>
<dbReference type="Gene3D" id="1.10.10.10">
    <property type="entry name" value="Winged helix-like DNA-binding domain superfamily/Winged helix DNA-binding domain"/>
    <property type="match status" value="1"/>
</dbReference>
<evidence type="ECO:0000259" key="6">
    <source>
        <dbReference type="Pfam" id="PF08281"/>
    </source>
</evidence>
<organism evidence="8 9">
    <name type="scientific">Skermanella cutis</name>
    <dbReference type="NCBI Taxonomy" id="2775420"/>
    <lineage>
        <taxon>Bacteria</taxon>
        <taxon>Pseudomonadati</taxon>
        <taxon>Pseudomonadota</taxon>
        <taxon>Alphaproteobacteria</taxon>
        <taxon>Rhodospirillales</taxon>
        <taxon>Azospirillaceae</taxon>
        <taxon>Skermanella</taxon>
    </lineage>
</organism>
<evidence type="ECO:0000313" key="8">
    <source>
        <dbReference type="EMBL" id="QQP92041.1"/>
    </source>
</evidence>
<dbReference type="EMBL" id="CP067420">
    <property type="protein sequence ID" value="QQP92041.1"/>
    <property type="molecule type" value="Genomic_DNA"/>
</dbReference>
<dbReference type="InterPro" id="IPR053866">
    <property type="entry name" value="PhyR_sigma2"/>
</dbReference>
<keyword evidence="2" id="KW-0805">Transcription regulation</keyword>
<keyword evidence="4" id="KW-0804">Transcription</keyword>
<evidence type="ECO:0000256" key="3">
    <source>
        <dbReference type="ARBA" id="ARBA00023082"/>
    </source>
</evidence>